<proteinExistence type="predicted"/>
<dbReference type="InParanoid" id="D8M810"/>
<dbReference type="RefSeq" id="XP_012898247.1">
    <property type="nucleotide sequence ID" value="XM_013042793.1"/>
</dbReference>
<sequence length="91" mass="10139">MNFYTFNASEICITNDVCQSTNKNLLQANIQFPPKSLKTHEEMHKVDDAASLRTESASLSQNVGKQKTLLGIDKCSYPSQEGNKEISWNTG</sequence>
<reference evidence="1" key="1">
    <citation type="submission" date="2010-02" db="EMBL/GenBank/DDBJ databases">
        <title>Sequencing and annotation of the Blastocystis hominis genome.</title>
        <authorList>
            <person name="Wincker P."/>
        </authorList>
    </citation>
    <scope>NUCLEOTIDE SEQUENCE</scope>
    <source>
        <strain evidence="1">Singapore isolate B</strain>
    </source>
</reference>
<evidence type="ECO:0000313" key="1">
    <source>
        <dbReference type="EMBL" id="CBK24199.2"/>
    </source>
</evidence>
<keyword evidence="2" id="KW-1185">Reference proteome</keyword>
<organism evidence="1">
    <name type="scientific">Blastocystis hominis</name>
    <dbReference type="NCBI Taxonomy" id="12968"/>
    <lineage>
        <taxon>Eukaryota</taxon>
        <taxon>Sar</taxon>
        <taxon>Stramenopiles</taxon>
        <taxon>Bigyra</taxon>
        <taxon>Opalozoa</taxon>
        <taxon>Opalinata</taxon>
        <taxon>Blastocystidae</taxon>
        <taxon>Blastocystis</taxon>
    </lineage>
</organism>
<dbReference type="AlphaFoldDB" id="D8M810"/>
<accession>D8M810</accession>
<evidence type="ECO:0000313" key="2">
    <source>
        <dbReference type="Proteomes" id="UP000008312"/>
    </source>
</evidence>
<protein>
    <submittedName>
        <fullName evidence="1">Uncharacterized protein</fullName>
    </submittedName>
</protein>
<dbReference type="EMBL" id="FN668683">
    <property type="protein sequence ID" value="CBK24199.2"/>
    <property type="molecule type" value="Genomic_DNA"/>
</dbReference>
<name>D8M810_BLAHO</name>
<dbReference type="Proteomes" id="UP000008312">
    <property type="component" value="Unassembled WGS sequence"/>
</dbReference>
<gene>
    <name evidence="1" type="ORF">GSBLH_T00003966001</name>
</gene>
<dbReference type="GeneID" id="24921015"/>